<feature type="region of interest" description="Disordered" evidence="2">
    <location>
        <begin position="1"/>
        <end position="31"/>
    </location>
</feature>
<feature type="region of interest" description="Disordered" evidence="2">
    <location>
        <begin position="459"/>
        <end position="508"/>
    </location>
</feature>
<name>A0A2G5V9H0_9PELO</name>
<protein>
    <submittedName>
        <fullName evidence="3">Uncharacterized protein</fullName>
    </submittedName>
</protein>
<feature type="region of interest" description="Disordered" evidence="2">
    <location>
        <begin position="185"/>
        <end position="212"/>
    </location>
</feature>
<feature type="compositionally biased region" description="Basic and acidic residues" evidence="2">
    <location>
        <begin position="459"/>
        <end position="473"/>
    </location>
</feature>
<dbReference type="Proteomes" id="UP000230233">
    <property type="component" value="Chromosome II"/>
</dbReference>
<proteinExistence type="predicted"/>
<keyword evidence="1" id="KW-0175">Coiled coil</keyword>
<evidence type="ECO:0000256" key="1">
    <source>
        <dbReference type="SAM" id="Coils"/>
    </source>
</evidence>
<evidence type="ECO:0000313" key="3">
    <source>
        <dbReference type="EMBL" id="PIC48301.1"/>
    </source>
</evidence>
<comment type="caution">
    <text evidence="3">The sequence shown here is derived from an EMBL/GenBank/DDBJ whole genome shotgun (WGS) entry which is preliminary data.</text>
</comment>
<dbReference type="AlphaFoldDB" id="A0A2G5V9H0"/>
<gene>
    <name evidence="3" type="primary">Cnig_chr_II.g7329</name>
    <name evidence="3" type="ORF">B9Z55_007329</name>
</gene>
<dbReference type="EMBL" id="PDUG01000002">
    <property type="protein sequence ID" value="PIC48301.1"/>
    <property type="molecule type" value="Genomic_DNA"/>
</dbReference>
<keyword evidence="4" id="KW-1185">Reference proteome</keyword>
<evidence type="ECO:0000256" key="2">
    <source>
        <dbReference type="SAM" id="MobiDB-lite"/>
    </source>
</evidence>
<feature type="region of interest" description="Disordered" evidence="2">
    <location>
        <begin position="346"/>
        <end position="370"/>
    </location>
</feature>
<sequence>MNNQPTLQMDSEDVDYNQAQPDAQPDAQLSPSNDFQGLVLTPTVYLVVVQPFKDKIAEQQKVIEKLEEKNRELLKPIGLGEQSAFVGNEMQNTRNSRKKWAERCHTQSIVARGTREVSAAANNDYPVAAIGENSFRVETREQISACAFNLELHIEREILQNVKVILPFSPTPVSKRVPLAQEPIIPSPTTSSNPFAVRDAPVSNDNPEKMESTGRIKTFSENSTDMFSSLLAMVQRYEELERENGGLRLESESTKLKLKDKDNELKMIQTEMATQKNEFNALKQNWANERTRLTTDHAHQLRQMEDVHQICLNRISTQHVETLRIKEEANLTTLAQKEQLITALRRSGEQLETSHEAQKRRWEEERDGLQSELKEKQDMVDVLVETKNGLIDETKELKEEYLKAAVYQNKASIAEWSAVENIIGDLSTTIRSSLKCQFPDLQEALDLCRETKEKYEKSLDENLEDQKKIKKNAEVGGEQGSSAETKRKRVNPHGKEEQKMNSSRLGEKLEACEKNMNLKLERSRSCIEFHISEGSFTCR</sequence>
<organism evidence="3 4">
    <name type="scientific">Caenorhabditis nigoni</name>
    <dbReference type="NCBI Taxonomy" id="1611254"/>
    <lineage>
        <taxon>Eukaryota</taxon>
        <taxon>Metazoa</taxon>
        <taxon>Ecdysozoa</taxon>
        <taxon>Nematoda</taxon>
        <taxon>Chromadorea</taxon>
        <taxon>Rhabditida</taxon>
        <taxon>Rhabditina</taxon>
        <taxon>Rhabditomorpha</taxon>
        <taxon>Rhabditoidea</taxon>
        <taxon>Rhabditidae</taxon>
        <taxon>Peloderinae</taxon>
        <taxon>Caenorhabditis</taxon>
    </lineage>
</organism>
<feature type="compositionally biased region" description="Basic and acidic residues" evidence="2">
    <location>
        <begin position="493"/>
        <end position="508"/>
    </location>
</feature>
<evidence type="ECO:0000313" key="4">
    <source>
        <dbReference type="Proteomes" id="UP000230233"/>
    </source>
</evidence>
<feature type="compositionally biased region" description="Low complexity" evidence="2">
    <location>
        <begin position="18"/>
        <end position="28"/>
    </location>
</feature>
<feature type="coiled-coil region" evidence="1">
    <location>
        <begin position="230"/>
        <end position="285"/>
    </location>
</feature>
<reference evidence="4" key="1">
    <citation type="submission" date="2017-10" db="EMBL/GenBank/DDBJ databases">
        <title>Rapid genome shrinkage in a self-fertile nematode reveals novel sperm competition proteins.</title>
        <authorList>
            <person name="Yin D."/>
            <person name="Schwarz E.M."/>
            <person name="Thomas C.G."/>
            <person name="Felde R.L."/>
            <person name="Korf I.F."/>
            <person name="Cutter A.D."/>
            <person name="Schartner C.M."/>
            <person name="Ralston E.J."/>
            <person name="Meyer B.J."/>
            <person name="Haag E.S."/>
        </authorList>
    </citation>
    <scope>NUCLEOTIDE SEQUENCE [LARGE SCALE GENOMIC DNA]</scope>
    <source>
        <strain evidence="4">JU1422</strain>
    </source>
</reference>
<accession>A0A2G5V9H0</accession>
<dbReference type="OrthoDB" id="10536252at2759"/>